<dbReference type="InterPro" id="IPR050300">
    <property type="entry name" value="GDXG_lipolytic_enzyme"/>
</dbReference>
<dbReference type="Proteomes" id="UP000799291">
    <property type="component" value="Unassembled WGS sequence"/>
</dbReference>
<protein>
    <submittedName>
        <fullName evidence="3">Alpha/beta-hydrolase</fullName>
    </submittedName>
</protein>
<keyword evidence="4" id="KW-1185">Reference proteome</keyword>
<evidence type="ECO:0000256" key="1">
    <source>
        <dbReference type="ARBA" id="ARBA00022801"/>
    </source>
</evidence>
<dbReference type="PANTHER" id="PTHR48081:SF3">
    <property type="entry name" value="ALPHA_BETA HYDROLASE FOLD-3 DOMAIN-CONTAINING PROTEIN"/>
    <property type="match status" value="1"/>
</dbReference>
<dbReference type="AlphaFoldDB" id="A0A6G1ICF0"/>
<dbReference type="InterPro" id="IPR029058">
    <property type="entry name" value="AB_hydrolase_fold"/>
</dbReference>
<gene>
    <name evidence="3" type="ORF">K458DRAFT_323505</name>
</gene>
<evidence type="ECO:0000313" key="3">
    <source>
        <dbReference type="EMBL" id="KAF2675892.1"/>
    </source>
</evidence>
<evidence type="ECO:0000313" key="4">
    <source>
        <dbReference type="Proteomes" id="UP000799291"/>
    </source>
</evidence>
<feature type="domain" description="Alpha/beta hydrolase fold-3" evidence="2">
    <location>
        <begin position="40"/>
        <end position="144"/>
    </location>
</feature>
<dbReference type="GO" id="GO:0016787">
    <property type="term" value="F:hydrolase activity"/>
    <property type="evidence" value="ECO:0007669"/>
    <property type="project" value="UniProtKB-KW"/>
</dbReference>
<dbReference type="InterPro" id="IPR013094">
    <property type="entry name" value="AB_hydrolase_3"/>
</dbReference>
<keyword evidence="1 3" id="KW-0378">Hydrolase</keyword>
<dbReference type="OrthoDB" id="19653at2759"/>
<dbReference type="PANTHER" id="PTHR48081">
    <property type="entry name" value="AB HYDROLASE SUPERFAMILY PROTEIN C4A8.06C"/>
    <property type="match status" value="1"/>
</dbReference>
<evidence type="ECO:0000259" key="2">
    <source>
        <dbReference type="Pfam" id="PF07859"/>
    </source>
</evidence>
<proteinExistence type="predicted"/>
<name>A0A6G1ICF0_9PLEO</name>
<dbReference type="Gene3D" id="3.40.50.1820">
    <property type="entry name" value="alpha/beta hydrolase"/>
    <property type="match status" value="1"/>
</dbReference>
<dbReference type="EMBL" id="MU005645">
    <property type="protein sequence ID" value="KAF2675892.1"/>
    <property type="molecule type" value="Genomic_DNA"/>
</dbReference>
<reference evidence="3" key="1">
    <citation type="journal article" date="2020" name="Stud. Mycol.">
        <title>101 Dothideomycetes genomes: a test case for predicting lifestyles and emergence of pathogens.</title>
        <authorList>
            <person name="Haridas S."/>
            <person name="Albert R."/>
            <person name="Binder M."/>
            <person name="Bloem J."/>
            <person name="Labutti K."/>
            <person name="Salamov A."/>
            <person name="Andreopoulos B."/>
            <person name="Baker S."/>
            <person name="Barry K."/>
            <person name="Bills G."/>
            <person name="Bluhm B."/>
            <person name="Cannon C."/>
            <person name="Castanera R."/>
            <person name="Culley D."/>
            <person name="Daum C."/>
            <person name="Ezra D."/>
            <person name="Gonzalez J."/>
            <person name="Henrissat B."/>
            <person name="Kuo A."/>
            <person name="Liang C."/>
            <person name="Lipzen A."/>
            <person name="Lutzoni F."/>
            <person name="Magnuson J."/>
            <person name="Mondo S."/>
            <person name="Nolan M."/>
            <person name="Ohm R."/>
            <person name="Pangilinan J."/>
            <person name="Park H.-J."/>
            <person name="Ramirez L."/>
            <person name="Alfaro M."/>
            <person name="Sun H."/>
            <person name="Tritt A."/>
            <person name="Yoshinaga Y."/>
            <person name="Zwiers L.-H."/>
            <person name="Turgeon B."/>
            <person name="Goodwin S."/>
            <person name="Spatafora J."/>
            <person name="Crous P."/>
            <person name="Grigoriev I."/>
        </authorList>
    </citation>
    <scope>NUCLEOTIDE SEQUENCE</scope>
    <source>
        <strain evidence="3">CBS 122367</strain>
    </source>
</reference>
<dbReference type="Pfam" id="PF07859">
    <property type="entry name" value="Abhydrolase_3"/>
    <property type="match status" value="1"/>
</dbReference>
<sequence length="284" mass="31854">MVKWHGGGLVSITVFTGQVIVNIRRQTTGTAAYPDWFAAFFVPFLRRNNAIAVLPNYRLAPEHTGNDILEDIADFWKWFRSSLPTYVVSKQPSIELDFSKILVSGDSAGSWCALQSILSLPQSTLKACLIQYPVTNAFPTSPDDTPFGKAIPPKEVLDEFLAGMVPGTIISSAIPPARDWMSAMLRAHGRWGEFFGKEKHLMPDTRIEDAKFFAPTYIIHGKDDSVVPVKWTHAFVEKAKKLFPETRFKLVTPPGDHGFDGEIYEEDEPWLRELLKGVEGDWLA</sequence>
<accession>A0A6G1ICF0</accession>
<organism evidence="3 4">
    <name type="scientific">Lentithecium fluviatile CBS 122367</name>
    <dbReference type="NCBI Taxonomy" id="1168545"/>
    <lineage>
        <taxon>Eukaryota</taxon>
        <taxon>Fungi</taxon>
        <taxon>Dikarya</taxon>
        <taxon>Ascomycota</taxon>
        <taxon>Pezizomycotina</taxon>
        <taxon>Dothideomycetes</taxon>
        <taxon>Pleosporomycetidae</taxon>
        <taxon>Pleosporales</taxon>
        <taxon>Massarineae</taxon>
        <taxon>Lentitheciaceae</taxon>
        <taxon>Lentithecium</taxon>
    </lineage>
</organism>
<dbReference type="SUPFAM" id="SSF53474">
    <property type="entry name" value="alpha/beta-Hydrolases"/>
    <property type="match status" value="1"/>
</dbReference>